<dbReference type="Proteomes" id="UP000451233">
    <property type="component" value="Unassembled WGS sequence"/>
</dbReference>
<evidence type="ECO:0000313" key="5">
    <source>
        <dbReference type="Proteomes" id="UP000451233"/>
    </source>
</evidence>
<evidence type="ECO:0000256" key="2">
    <source>
        <dbReference type="ARBA" id="ARBA00022977"/>
    </source>
</evidence>
<evidence type="ECO:0000259" key="3">
    <source>
        <dbReference type="Pfam" id="PF02581"/>
    </source>
</evidence>
<keyword evidence="5" id="KW-1185">Reference proteome</keyword>
<dbReference type="RefSeq" id="WP_160905900.1">
    <property type="nucleotide sequence ID" value="NZ_WVHS01000001.1"/>
</dbReference>
<organism evidence="4 5">
    <name type="scientific">Hufsiella ginkgonis</name>
    <dbReference type="NCBI Taxonomy" id="2695274"/>
    <lineage>
        <taxon>Bacteria</taxon>
        <taxon>Pseudomonadati</taxon>
        <taxon>Bacteroidota</taxon>
        <taxon>Sphingobacteriia</taxon>
        <taxon>Sphingobacteriales</taxon>
        <taxon>Sphingobacteriaceae</taxon>
        <taxon>Hufsiella</taxon>
    </lineage>
</organism>
<dbReference type="InterPro" id="IPR022998">
    <property type="entry name" value="ThiamineP_synth_TenI"/>
</dbReference>
<protein>
    <submittedName>
        <fullName evidence="4">Thiamine phosphate synthase</fullName>
    </submittedName>
</protein>
<dbReference type="PANTHER" id="PTHR20857">
    <property type="entry name" value="THIAMINE-PHOSPHATE PYROPHOSPHORYLASE"/>
    <property type="match status" value="1"/>
</dbReference>
<dbReference type="InterPro" id="IPR013785">
    <property type="entry name" value="Aldolase_TIM"/>
</dbReference>
<dbReference type="Gene3D" id="3.20.20.70">
    <property type="entry name" value="Aldolase class I"/>
    <property type="match status" value="1"/>
</dbReference>
<dbReference type="GO" id="GO:0004789">
    <property type="term" value="F:thiamine-phosphate diphosphorylase activity"/>
    <property type="evidence" value="ECO:0007669"/>
    <property type="project" value="TreeGrafter"/>
</dbReference>
<name>A0A7K1XVF3_9SPHI</name>
<dbReference type="Pfam" id="PF02581">
    <property type="entry name" value="TMP-TENI"/>
    <property type="match status" value="1"/>
</dbReference>
<dbReference type="GO" id="GO:0009228">
    <property type="term" value="P:thiamine biosynthetic process"/>
    <property type="evidence" value="ECO:0007669"/>
    <property type="project" value="UniProtKB-KW"/>
</dbReference>
<dbReference type="EMBL" id="WVHS01000001">
    <property type="protein sequence ID" value="MXV14964.1"/>
    <property type="molecule type" value="Genomic_DNA"/>
</dbReference>
<comment type="caution">
    <text evidence="4">The sequence shown here is derived from an EMBL/GenBank/DDBJ whole genome shotgun (WGS) entry which is preliminary data.</text>
</comment>
<evidence type="ECO:0000313" key="4">
    <source>
        <dbReference type="EMBL" id="MXV14964.1"/>
    </source>
</evidence>
<proteinExistence type="predicted"/>
<feature type="domain" description="Thiamine phosphate synthase/TenI" evidence="3">
    <location>
        <begin position="17"/>
        <end position="193"/>
    </location>
</feature>
<keyword evidence="2" id="KW-0784">Thiamine biosynthesis</keyword>
<evidence type="ECO:0000256" key="1">
    <source>
        <dbReference type="ARBA" id="ARBA00004948"/>
    </source>
</evidence>
<gene>
    <name evidence="4" type="ORF">GS398_06610</name>
</gene>
<sequence>MKKYISRFHYLTQDLPHRTHREQVQIACEAGANWIQYRCLSKPDEALLEELHQVAAICDDWGATLIVTNHVHLVHLADIQGVHIEDMAADLAAIRKEIGEDKTLGCSAHSIDDIRRHWISGAADYVGCGPFAVTQTKPNNFPPLGTIGYEGILQQLIPDGIDLPLIAVGGINAANVTQVLATGVFGVAVSGAVNLSPEPGAMIKEIYRKVL</sequence>
<dbReference type="SUPFAM" id="SSF51391">
    <property type="entry name" value="Thiamin phosphate synthase"/>
    <property type="match status" value="1"/>
</dbReference>
<dbReference type="PANTHER" id="PTHR20857:SF15">
    <property type="entry name" value="THIAMINE-PHOSPHATE SYNTHASE"/>
    <property type="match status" value="1"/>
</dbReference>
<dbReference type="AlphaFoldDB" id="A0A7K1XVF3"/>
<reference evidence="4 5" key="1">
    <citation type="submission" date="2019-11" db="EMBL/GenBank/DDBJ databases">
        <title>Pedobacter sp. HMF7056 Genome sequencing and assembly.</title>
        <authorList>
            <person name="Kang H."/>
            <person name="Kim H."/>
            <person name="Joh K."/>
        </authorList>
    </citation>
    <scope>NUCLEOTIDE SEQUENCE [LARGE SCALE GENOMIC DNA]</scope>
    <source>
        <strain evidence="4 5">HMF7056</strain>
    </source>
</reference>
<dbReference type="GO" id="GO:0005737">
    <property type="term" value="C:cytoplasm"/>
    <property type="evidence" value="ECO:0007669"/>
    <property type="project" value="TreeGrafter"/>
</dbReference>
<dbReference type="CDD" id="cd00564">
    <property type="entry name" value="TMP_TenI"/>
    <property type="match status" value="1"/>
</dbReference>
<dbReference type="InterPro" id="IPR036206">
    <property type="entry name" value="ThiamineP_synth_sf"/>
</dbReference>
<comment type="pathway">
    <text evidence="1">Cofactor biosynthesis; thiamine diphosphate biosynthesis.</text>
</comment>
<accession>A0A7K1XVF3</accession>